<dbReference type="Gene3D" id="2.60.120.200">
    <property type="match status" value="1"/>
</dbReference>
<dbReference type="SUPFAM" id="SSF49899">
    <property type="entry name" value="Concanavalin A-like lectins/glucanases"/>
    <property type="match status" value="1"/>
</dbReference>
<evidence type="ECO:0000259" key="1">
    <source>
        <dbReference type="Pfam" id="PF17851"/>
    </source>
</evidence>
<dbReference type="Pfam" id="PF17851">
    <property type="entry name" value="GH43_C2"/>
    <property type="match status" value="1"/>
</dbReference>
<evidence type="ECO:0000313" key="3">
    <source>
        <dbReference type="Proteomes" id="UP000033163"/>
    </source>
</evidence>
<sequence length="202" mass="22126">MKKVYASDEFTAPSGGTGLAKVWQWNHNPDNSKWSLTQRQGFMRLTTGKVSTSLLDARNTLTQRTFGPKSTGVTALETGGMKDGDVAGLAAFQAKYGFVGVKMSGNSKSIVMVNASSGSTTEVANVLLSQNRVYLKVVCDFTNQTDKAYFSYSLDGNNWTSLGNTLQMSYTLPHFMGYRFALFNYATKSAGGYADFDYLRLE</sequence>
<dbReference type="InterPro" id="IPR041542">
    <property type="entry name" value="GH43_C2"/>
</dbReference>
<gene>
    <name evidence="2" type="ORF">PRIO_5019</name>
</gene>
<proteinExistence type="predicted"/>
<dbReference type="PATRIC" id="fig|1073571.4.peg.5394"/>
<dbReference type="PANTHER" id="PTHR42812:SF12">
    <property type="entry name" value="BETA-XYLOSIDASE-RELATED"/>
    <property type="match status" value="1"/>
</dbReference>
<evidence type="ECO:0000313" key="2">
    <source>
        <dbReference type="EMBL" id="CQR57421.1"/>
    </source>
</evidence>
<dbReference type="InterPro" id="IPR051795">
    <property type="entry name" value="Glycosyl_Hydrlase_43"/>
</dbReference>
<dbReference type="EMBL" id="LN831776">
    <property type="protein sequence ID" value="CQR57421.1"/>
    <property type="molecule type" value="Genomic_DNA"/>
</dbReference>
<dbReference type="KEGG" id="pri:PRIO_5019"/>
<dbReference type="Proteomes" id="UP000033163">
    <property type="component" value="Chromosome I"/>
</dbReference>
<reference evidence="3" key="1">
    <citation type="submission" date="2015-03" db="EMBL/GenBank/DDBJ databases">
        <authorList>
            <person name="Wibberg D."/>
        </authorList>
    </citation>
    <scope>NUCLEOTIDE SEQUENCE [LARGE SCALE GENOMIC DNA]</scope>
</reference>
<feature type="domain" description="Beta-xylosidase C-terminal Concanavalin A-like" evidence="1">
    <location>
        <begin position="17"/>
        <end position="201"/>
    </location>
</feature>
<dbReference type="RefSeq" id="WP_331709819.1">
    <property type="nucleotide sequence ID" value="NZ_AGBD01000505.1"/>
</dbReference>
<protein>
    <submittedName>
        <fullName evidence="2">Beta-xylosidase</fullName>
    </submittedName>
</protein>
<accession>A0A0E4HE25</accession>
<dbReference type="PANTHER" id="PTHR42812">
    <property type="entry name" value="BETA-XYLOSIDASE"/>
    <property type="match status" value="1"/>
</dbReference>
<dbReference type="InterPro" id="IPR013320">
    <property type="entry name" value="ConA-like_dom_sf"/>
</dbReference>
<dbReference type="HOGENOM" id="CLU_1353555_0_0_9"/>
<organism evidence="2 3">
    <name type="scientific">Paenibacillus riograndensis SBR5</name>
    <dbReference type="NCBI Taxonomy" id="1073571"/>
    <lineage>
        <taxon>Bacteria</taxon>
        <taxon>Bacillati</taxon>
        <taxon>Bacillota</taxon>
        <taxon>Bacilli</taxon>
        <taxon>Bacillales</taxon>
        <taxon>Paenibacillaceae</taxon>
        <taxon>Paenibacillus</taxon>
        <taxon>Paenibacillus sonchi group</taxon>
    </lineage>
</organism>
<name>A0A0E4HE25_9BACL</name>
<dbReference type="AlphaFoldDB" id="A0A0E4HE25"/>